<comment type="caution">
    <text evidence="1">The sequence shown here is derived from an EMBL/GenBank/DDBJ whole genome shotgun (WGS) entry which is preliminary data.</text>
</comment>
<gene>
    <name evidence="1" type="ORF">R3P93_08860</name>
</gene>
<sequence>MTPADDDAILLDFPVRPRADETRTRKNVEQALAGGYAIHIASVVTIASWFAEDHPALQPLVDHTPGSKSAMIAAILEILDTCDDKDDEPLWALKHFIEQWHPGFLGRILE</sequence>
<protein>
    <submittedName>
        <fullName evidence="1">Uncharacterized protein</fullName>
    </submittedName>
</protein>
<keyword evidence="2" id="KW-1185">Reference proteome</keyword>
<evidence type="ECO:0000313" key="1">
    <source>
        <dbReference type="EMBL" id="MDV6302666.1"/>
    </source>
</evidence>
<dbReference type="EMBL" id="JAWLKF010000003">
    <property type="protein sequence ID" value="MDV6302666.1"/>
    <property type="molecule type" value="Genomic_DNA"/>
</dbReference>
<name>A0ABU4CZV1_9NOCA</name>
<organism evidence="1 2">
    <name type="scientific">Rhodococcus cerastii</name>
    <dbReference type="NCBI Taxonomy" id="908616"/>
    <lineage>
        <taxon>Bacteria</taxon>
        <taxon>Bacillati</taxon>
        <taxon>Actinomycetota</taxon>
        <taxon>Actinomycetes</taxon>
        <taxon>Mycobacteriales</taxon>
        <taxon>Nocardiaceae</taxon>
        <taxon>Rhodococcus</taxon>
    </lineage>
</organism>
<reference evidence="1 2" key="1">
    <citation type="submission" date="2023-10" db="EMBL/GenBank/DDBJ databases">
        <title>Development of a sustainable strategy for remediation of hydrocarbon-contaminated territories based on the waste exchange concept.</title>
        <authorList>
            <person name="Krivoruchko A."/>
        </authorList>
    </citation>
    <scope>NUCLEOTIDE SEQUENCE [LARGE SCALE GENOMIC DNA]</scope>
    <source>
        <strain evidence="1 2">IEGM 1327</strain>
    </source>
</reference>
<accession>A0ABU4CZV1</accession>
<proteinExistence type="predicted"/>
<evidence type="ECO:0000313" key="2">
    <source>
        <dbReference type="Proteomes" id="UP001186104"/>
    </source>
</evidence>
<dbReference type="RefSeq" id="WP_317532810.1">
    <property type="nucleotide sequence ID" value="NZ_JAWLKF010000003.1"/>
</dbReference>
<dbReference type="Proteomes" id="UP001186104">
    <property type="component" value="Unassembled WGS sequence"/>
</dbReference>